<evidence type="ECO:0000313" key="3">
    <source>
        <dbReference type="Proteomes" id="UP000315128"/>
    </source>
</evidence>
<dbReference type="InterPro" id="IPR013783">
    <property type="entry name" value="Ig-like_fold"/>
</dbReference>
<feature type="signal peptide" evidence="1">
    <location>
        <begin position="1"/>
        <end position="35"/>
    </location>
</feature>
<dbReference type="NCBIfam" id="NF033902">
    <property type="entry name" value="iso_D2_wall_anc"/>
    <property type="match status" value="1"/>
</dbReference>
<dbReference type="RefSeq" id="WP_142766732.1">
    <property type="nucleotide sequence ID" value="NZ_CP041356.1"/>
</dbReference>
<dbReference type="KEGG" id="lack:FLP15_08370"/>
<dbReference type="Proteomes" id="UP000315128">
    <property type="component" value="Chromosome"/>
</dbReference>
<dbReference type="AlphaFoldDB" id="A0A514Z997"/>
<protein>
    <submittedName>
        <fullName evidence="2">Uncharacterized protein</fullName>
    </submittedName>
</protein>
<dbReference type="Gene3D" id="2.60.40.740">
    <property type="match status" value="1"/>
</dbReference>
<gene>
    <name evidence="2" type="ORF">FLP15_08370</name>
</gene>
<organism evidence="2 3">
    <name type="scientific">Lactococcus protaetiae</name>
    <dbReference type="NCBI Taxonomy" id="2592653"/>
    <lineage>
        <taxon>Bacteria</taxon>
        <taxon>Bacillati</taxon>
        <taxon>Bacillota</taxon>
        <taxon>Bacilli</taxon>
        <taxon>Lactobacillales</taxon>
        <taxon>Streptococcaceae</taxon>
        <taxon>Lactococcus</taxon>
    </lineage>
</organism>
<feature type="chain" id="PRO_5022166913" evidence="1">
    <location>
        <begin position="36"/>
        <end position="430"/>
    </location>
</feature>
<dbReference type="Gene3D" id="2.60.40.10">
    <property type="entry name" value="Immunoglobulins"/>
    <property type="match status" value="1"/>
</dbReference>
<dbReference type="OrthoDB" id="2199792at2"/>
<accession>A0A514Z997</accession>
<evidence type="ECO:0000256" key="1">
    <source>
        <dbReference type="SAM" id="SignalP"/>
    </source>
</evidence>
<proteinExistence type="predicted"/>
<dbReference type="EMBL" id="CP041356">
    <property type="protein sequence ID" value="QDK71162.1"/>
    <property type="molecule type" value="Genomic_DNA"/>
</dbReference>
<reference evidence="2 3" key="1">
    <citation type="submission" date="2019-07" db="EMBL/GenBank/DDBJ databases">
        <title>Genome sequencing of KACC 19320.</title>
        <authorList>
            <person name="Heo J."/>
            <person name="Kim S.-J."/>
            <person name="Kim J.-S."/>
            <person name="Hong S.-B."/>
            <person name="Kwon S.-W."/>
        </authorList>
    </citation>
    <scope>NUCLEOTIDE SEQUENCE [LARGE SCALE GENOMIC DNA]</scope>
    <source>
        <strain evidence="2 3">KACC 19320</strain>
    </source>
</reference>
<dbReference type="InterPro" id="IPR048052">
    <property type="entry name" value="FM1-like"/>
</dbReference>
<keyword evidence="3" id="KW-1185">Reference proteome</keyword>
<name>A0A514Z997_9LACT</name>
<sequence>MKKTLKQAIFSRMMASSTILILASGAAVPAFQAYATTDSASNLSTNPVADSTSDRSLTITKYQITEANQSGTNGDGTGGTVNLPLLQGVEFKIQRVLPVKDGAQLVNPALQHEGTDYTIDSNFTAQTGTTGSDGKVKFDLGTGTDNDGVYLVTEVDDSGAIDPTTGKPVTVVSPAAPFFAYIPQTNRGTQSGLIYDVQAQPKNQIIDDIHPVKNVGTEDGKTDSLVAGNNFNWYLKTDIPAGLYSTATKDTSLQVRDKAGNAVYYADGTPVTVAIKAGDPLYYSASDAFAAAGGVPIYSNGSSTALKAADLAPSSLYTITDQMSNQLTVNSQKMQYQDASGAWVDLDSSDYTYTATGKTTLTFELTESGLAKVAASKTAGGTPQIRAVVNTKVDANWDGVIENNFTATYQTPTEAATPTTPPVNPPVTPQ</sequence>
<evidence type="ECO:0000313" key="2">
    <source>
        <dbReference type="EMBL" id="QDK71162.1"/>
    </source>
</evidence>
<keyword evidence="1" id="KW-0732">Signal</keyword>